<dbReference type="InterPro" id="IPR036095">
    <property type="entry name" value="PTS_EIIB-like_sf"/>
</dbReference>
<reference evidence="7 8" key="1">
    <citation type="journal article" date="2010" name="Int. J. Syst. Evol. Microbiol.">
        <title>Vagococcus penaei sp. nov., isolated from spoilage microbiota of cooked shrimp (Penaeus vannamei).</title>
        <authorList>
            <person name="Jaffres E."/>
            <person name="Prevost H."/>
            <person name="Rossero A."/>
            <person name="Joffraud J.J."/>
            <person name="Dousset X."/>
        </authorList>
    </citation>
    <scope>NUCLEOTIDE SEQUENCE [LARGE SCALE GENOMIC DNA]</scope>
    <source>
        <strain evidence="7 8">CD276</strain>
    </source>
</reference>
<keyword evidence="8" id="KW-1185">Reference proteome</keyword>
<dbReference type="InterPro" id="IPR013012">
    <property type="entry name" value="PTS_EIIB_3"/>
</dbReference>
<accession>A0A1Q2D7B4</accession>
<dbReference type="SUPFAM" id="SSF52794">
    <property type="entry name" value="PTS system IIB component-like"/>
    <property type="match status" value="1"/>
</dbReference>
<dbReference type="RefSeq" id="WP_077276342.1">
    <property type="nucleotide sequence ID" value="NZ_CP019609.1"/>
</dbReference>
<dbReference type="InterPro" id="IPR051819">
    <property type="entry name" value="PTS_sugar-specific_EIIB"/>
</dbReference>
<dbReference type="OrthoDB" id="2189535at2"/>
<dbReference type="Proteomes" id="UP000188246">
    <property type="component" value="Chromosome"/>
</dbReference>
<keyword evidence="4" id="KW-0808">Transferase</keyword>
<dbReference type="PROSITE" id="PS51100">
    <property type="entry name" value="PTS_EIIB_TYPE_3"/>
    <property type="match status" value="1"/>
</dbReference>
<dbReference type="EMBL" id="CP019609">
    <property type="protein sequence ID" value="AQP54264.1"/>
    <property type="molecule type" value="Genomic_DNA"/>
</dbReference>
<dbReference type="Gene3D" id="3.40.50.2300">
    <property type="match status" value="1"/>
</dbReference>
<keyword evidence="1" id="KW-0813">Transport</keyword>
<evidence type="ECO:0000256" key="5">
    <source>
        <dbReference type="ARBA" id="ARBA00022683"/>
    </source>
</evidence>
<dbReference type="KEGG" id="vpi:BW732_08530"/>
<keyword evidence="2" id="KW-0597">Phosphoprotein</keyword>
<evidence type="ECO:0000313" key="7">
    <source>
        <dbReference type="EMBL" id="AQP54264.1"/>
    </source>
</evidence>
<dbReference type="GO" id="GO:0009401">
    <property type="term" value="P:phosphoenolpyruvate-dependent sugar phosphotransferase system"/>
    <property type="evidence" value="ECO:0007669"/>
    <property type="project" value="UniProtKB-KW"/>
</dbReference>
<evidence type="ECO:0000256" key="3">
    <source>
        <dbReference type="ARBA" id="ARBA00022597"/>
    </source>
</evidence>
<dbReference type="STRING" id="633807.BW732_08530"/>
<proteinExistence type="predicted"/>
<dbReference type="PANTHER" id="PTHR34581:SF2">
    <property type="entry name" value="PTS SYSTEM N,N'-DIACETYLCHITOBIOSE-SPECIFIC EIIB COMPONENT"/>
    <property type="match status" value="1"/>
</dbReference>
<name>A0A1Q2D7B4_9ENTE</name>
<dbReference type="GO" id="GO:0008982">
    <property type="term" value="F:protein-N(PI)-phosphohistidine-sugar phosphotransferase activity"/>
    <property type="evidence" value="ECO:0007669"/>
    <property type="project" value="InterPro"/>
</dbReference>
<dbReference type="GO" id="GO:0016301">
    <property type="term" value="F:kinase activity"/>
    <property type="evidence" value="ECO:0007669"/>
    <property type="project" value="UniProtKB-KW"/>
</dbReference>
<keyword evidence="3" id="KW-0762">Sugar transport</keyword>
<gene>
    <name evidence="7" type="ORF">BW732_08530</name>
</gene>
<sequence length="101" mass="11567">MKKSILFICETGISAALFVSKMLETLHQHELDFDVDYAPVSRVEEKLAAKDYTVILLSPQVHRYDDTLKEIILKDGKEVNLVDITEEEFASMNVNRILARI</sequence>
<evidence type="ECO:0000256" key="1">
    <source>
        <dbReference type="ARBA" id="ARBA00022448"/>
    </source>
</evidence>
<dbReference type="PANTHER" id="PTHR34581">
    <property type="entry name" value="PTS SYSTEM N,N'-DIACETYLCHITOBIOSE-SPECIFIC EIIB COMPONENT"/>
    <property type="match status" value="1"/>
</dbReference>
<keyword evidence="6" id="KW-0418">Kinase</keyword>
<evidence type="ECO:0000256" key="6">
    <source>
        <dbReference type="ARBA" id="ARBA00022777"/>
    </source>
</evidence>
<organism evidence="7 8">
    <name type="scientific">Vagococcus penaei</name>
    <dbReference type="NCBI Taxonomy" id="633807"/>
    <lineage>
        <taxon>Bacteria</taxon>
        <taxon>Bacillati</taxon>
        <taxon>Bacillota</taxon>
        <taxon>Bacilli</taxon>
        <taxon>Lactobacillales</taxon>
        <taxon>Enterococcaceae</taxon>
        <taxon>Vagococcus</taxon>
    </lineage>
</organism>
<evidence type="ECO:0000313" key="8">
    <source>
        <dbReference type="Proteomes" id="UP000188246"/>
    </source>
</evidence>
<evidence type="ECO:0000256" key="4">
    <source>
        <dbReference type="ARBA" id="ARBA00022679"/>
    </source>
</evidence>
<protein>
    <submittedName>
        <fullName evidence="7">PTS cellobiose transporter subunit IIC</fullName>
    </submittedName>
</protein>
<dbReference type="AlphaFoldDB" id="A0A1Q2D7B4"/>
<dbReference type="Pfam" id="PF02302">
    <property type="entry name" value="PTS_IIB"/>
    <property type="match status" value="1"/>
</dbReference>
<evidence type="ECO:0000256" key="2">
    <source>
        <dbReference type="ARBA" id="ARBA00022553"/>
    </source>
</evidence>
<dbReference type="InterPro" id="IPR003501">
    <property type="entry name" value="PTS_EIIB_2/3"/>
</dbReference>
<keyword evidence="5" id="KW-0598">Phosphotransferase system</keyword>